<dbReference type="Proteomes" id="UP001159363">
    <property type="component" value="Chromosome X"/>
</dbReference>
<evidence type="ECO:0000313" key="2">
    <source>
        <dbReference type="EMBL" id="KAJ8886297.1"/>
    </source>
</evidence>
<proteinExistence type="predicted"/>
<feature type="compositionally biased region" description="Basic and acidic residues" evidence="1">
    <location>
        <begin position="269"/>
        <end position="283"/>
    </location>
</feature>
<evidence type="ECO:0000313" key="3">
    <source>
        <dbReference type="Proteomes" id="UP001159363"/>
    </source>
</evidence>
<reference evidence="2 3" key="1">
    <citation type="submission" date="2023-02" db="EMBL/GenBank/DDBJ databases">
        <title>LHISI_Scaffold_Assembly.</title>
        <authorList>
            <person name="Stuart O.P."/>
            <person name="Cleave R."/>
            <person name="Magrath M.J.L."/>
            <person name="Mikheyev A.S."/>
        </authorList>
    </citation>
    <scope>NUCLEOTIDE SEQUENCE [LARGE SCALE GENOMIC DNA]</scope>
    <source>
        <strain evidence="2">Daus_M_001</strain>
        <tissue evidence="2">Leg muscle</tissue>
    </source>
</reference>
<keyword evidence="3" id="KW-1185">Reference proteome</keyword>
<name>A0ABQ9HPZ7_9NEOP</name>
<gene>
    <name evidence="2" type="ORF">PR048_012508</name>
</gene>
<sequence>MTEEIEKQVPLDYYKWLECIYKKPEPNQDEHCIRELETQNVPLCNPGARGMQTKLLDFTWCWRESKFRLLRRPRSSTQEETKKGCEEIIPGGMLATIYCITRRQKAKEHCYHARSVLEYSMCGILFANNQWPYVSDTPRNTEGACNLPCQTPRSTAKTLRLTGFDSKWCHYRIFVLVGGFSRGSPVSPSLSFRRCSFLTSIILIGSQDLAVNSCSNLFSHSLTHSLTTSFRKIYFTNTTICITWRWRVNGSTLRKLRGSSEQPGSVEGRGGKAGERDIPDKKKPPLTSGIVRHDSHLLGGEQNNRPVTASPNQTKEKSMILHEFDHTVDHIGSNSLVLFTHVEYRERGQTLDGIRPQYRGLKAYIICILELNIHLTCQKVLPIFKVRVHAEPEPDLIFLAVNKLCPTTLETPRPESHIGVFVTFHSLHHFCAFSSAQLCMCSIRSKDCSFSSTVSRFSPIPLMTSANHNSMERAMHTSNLPPEYIGKLASSSIPQSDIFTAEISFGVSER</sequence>
<accession>A0ABQ9HPZ7</accession>
<organism evidence="2 3">
    <name type="scientific">Dryococelus australis</name>
    <dbReference type="NCBI Taxonomy" id="614101"/>
    <lineage>
        <taxon>Eukaryota</taxon>
        <taxon>Metazoa</taxon>
        <taxon>Ecdysozoa</taxon>
        <taxon>Arthropoda</taxon>
        <taxon>Hexapoda</taxon>
        <taxon>Insecta</taxon>
        <taxon>Pterygota</taxon>
        <taxon>Neoptera</taxon>
        <taxon>Polyneoptera</taxon>
        <taxon>Phasmatodea</taxon>
        <taxon>Verophasmatodea</taxon>
        <taxon>Anareolatae</taxon>
        <taxon>Phasmatidae</taxon>
        <taxon>Eurycanthinae</taxon>
        <taxon>Dryococelus</taxon>
    </lineage>
</organism>
<feature type="compositionally biased region" description="Polar residues" evidence="1">
    <location>
        <begin position="301"/>
        <end position="313"/>
    </location>
</feature>
<protein>
    <submittedName>
        <fullName evidence="2">Uncharacterized protein</fullName>
    </submittedName>
</protein>
<dbReference type="EMBL" id="JARBHB010000004">
    <property type="protein sequence ID" value="KAJ8886297.1"/>
    <property type="molecule type" value="Genomic_DNA"/>
</dbReference>
<evidence type="ECO:0000256" key="1">
    <source>
        <dbReference type="SAM" id="MobiDB-lite"/>
    </source>
</evidence>
<comment type="caution">
    <text evidence="2">The sequence shown here is derived from an EMBL/GenBank/DDBJ whole genome shotgun (WGS) entry which is preliminary data.</text>
</comment>
<feature type="region of interest" description="Disordered" evidence="1">
    <location>
        <begin position="255"/>
        <end position="313"/>
    </location>
</feature>